<evidence type="ECO:0000256" key="1">
    <source>
        <dbReference type="SAM" id="MobiDB-lite"/>
    </source>
</evidence>
<dbReference type="InterPro" id="IPR027417">
    <property type="entry name" value="P-loop_NTPase"/>
</dbReference>
<name>A0A3N2CUE7_9ACTN</name>
<protein>
    <recommendedName>
        <fullName evidence="4">MinD-like ATPase involved in chromosome partitioning or flagellar assembly</fullName>
    </recommendedName>
</protein>
<accession>A0A3N2CUE7</accession>
<proteinExistence type="predicted"/>
<organism evidence="2 3">
    <name type="scientific">Nocardioides aurantiacus</name>
    <dbReference type="NCBI Taxonomy" id="86796"/>
    <lineage>
        <taxon>Bacteria</taxon>
        <taxon>Bacillati</taxon>
        <taxon>Actinomycetota</taxon>
        <taxon>Actinomycetes</taxon>
        <taxon>Propionibacteriales</taxon>
        <taxon>Nocardioidaceae</taxon>
        <taxon>Nocardioides</taxon>
    </lineage>
</organism>
<sequence length="288" mass="29987">MLVALSSDKGSPGTTTSALALASAWSGSTLLVESDLFGGDLGVRLRRRREGALPEAPTVLTVAAASRTSSASDLASRHAHQFTRDLAVVPGHLCAEQAAGGVDWQALGVALAASSVPVFVDLGRVQAASPLVGVAALADLVVVVGRASPGSVVRLRERLNRLIPAVASHRAAPAGRRVRVYPLLVSSARHGRADVADVCRVLDDSPAHPFLAGAGFVAWDPKAVARLEAGEDPRGRLSRTELMCSADVVWKEIGGLVKHATEASLRAAEVPSADDRRSSKQRSVRSLT</sequence>
<dbReference type="AlphaFoldDB" id="A0A3N2CUE7"/>
<feature type="compositionally biased region" description="Basic residues" evidence="1">
    <location>
        <begin position="279"/>
        <end position="288"/>
    </location>
</feature>
<reference evidence="2 3" key="1">
    <citation type="submission" date="2018-11" db="EMBL/GenBank/DDBJ databases">
        <title>Sequencing the genomes of 1000 actinobacteria strains.</title>
        <authorList>
            <person name="Klenk H.-P."/>
        </authorList>
    </citation>
    <scope>NUCLEOTIDE SEQUENCE [LARGE SCALE GENOMIC DNA]</scope>
    <source>
        <strain evidence="2 3">DSM 12652</strain>
    </source>
</reference>
<dbReference type="Proteomes" id="UP000281738">
    <property type="component" value="Unassembled WGS sequence"/>
</dbReference>
<feature type="region of interest" description="Disordered" evidence="1">
    <location>
        <begin position="268"/>
        <end position="288"/>
    </location>
</feature>
<dbReference type="EMBL" id="RKHO01000001">
    <property type="protein sequence ID" value="ROR91160.1"/>
    <property type="molecule type" value="Genomic_DNA"/>
</dbReference>
<comment type="caution">
    <text evidence="2">The sequence shown here is derived from an EMBL/GenBank/DDBJ whole genome shotgun (WGS) entry which is preliminary data.</text>
</comment>
<evidence type="ECO:0000313" key="2">
    <source>
        <dbReference type="EMBL" id="ROR91160.1"/>
    </source>
</evidence>
<dbReference type="Gene3D" id="3.40.50.300">
    <property type="entry name" value="P-loop containing nucleotide triphosphate hydrolases"/>
    <property type="match status" value="1"/>
</dbReference>
<gene>
    <name evidence="2" type="ORF">EDD33_2022</name>
</gene>
<evidence type="ECO:0000313" key="3">
    <source>
        <dbReference type="Proteomes" id="UP000281738"/>
    </source>
</evidence>
<keyword evidence="3" id="KW-1185">Reference proteome</keyword>
<evidence type="ECO:0008006" key="4">
    <source>
        <dbReference type="Google" id="ProtNLM"/>
    </source>
</evidence>